<protein>
    <submittedName>
        <fullName evidence="1">Phage virion morphogenesis protein</fullName>
    </submittedName>
</protein>
<name>A0AAW8M4F7_9PSED</name>
<comment type="caution">
    <text evidence="1">The sequence shown here is derived from an EMBL/GenBank/DDBJ whole genome shotgun (WGS) entry which is preliminary data.</text>
</comment>
<organism evidence="1 2">
    <name type="scientific">Pseudomonas brassicacearum</name>
    <dbReference type="NCBI Taxonomy" id="930166"/>
    <lineage>
        <taxon>Bacteria</taxon>
        <taxon>Pseudomonadati</taxon>
        <taxon>Pseudomonadota</taxon>
        <taxon>Gammaproteobacteria</taxon>
        <taxon>Pseudomonadales</taxon>
        <taxon>Pseudomonadaceae</taxon>
        <taxon>Pseudomonas</taxon>
    </lineage>
</organism>
<dbReference type="Pfam" id="PF05069">
    <property type="entry name" value="Phage_tail_S"/>
    <property type="match status" value="1"/>
</dbReference>
<sequence length="162" mass="18379">MGRAEMTNRLETLEDWAAGLLGQLEPASRNKLARSIGQALRRRQQQRIIAQRNPDGSKYVPRKQRNLRGKQGRVKRKVQMFQKLRTAGFLKVQGDGNAISVGFTGRIARIARVHQYGLKDRAERGAPDVKYERREVLGFTESDLELIRDSLLAHLTKATTLS</sequence>
<dbReference type="NCBIfam" id="TIGR01635">
    <property type="entry name" value="tail_comp_S"/>
    <property type="match status" value="1"/>
</dbReference>
<dbReference type="EMBL" id="JAVDVC010000001">
    <property type="protein sequence ID" value="MDR6956605.1"/>
    <property type="molecule type" value="Genomic_DNA"/>
</dbReference>
<reference evidence="1" key="1">
    <citation type="submission" date="2023-07" db="EMBL/GenBank/DDBJ databases">
        <title>Sorghum-associated microbial communities from plants grown in Nebraska, USA.</title>
        <authorList>
            <person name="Schachtman D."/>
        </authorList>
    </citation>
    <scope>NUCLEOTIDE SEQUENCE</scope>
    <source>
        <strain evidence="1">3432</strain>
    </source>
</reference>
<dbReference type="Proteomes" id="UP001252613">
    <property type="component" value="Unassembled WGS sequence"/>
</dbReference>
<accession>A0AAW8M4F7</accession>
<gene>
    <name evidence="1" type="ORF">J2W43_000568</name>
</gene>
<evidence type="ECO:0000313" key="1">
    <source>
        <dbReference type="EMBL" id="MDR6956605.1"/>
    </source>
</evidence>
<dbReference type="AlphaFoldDB" id="A0AAW8M4F7"/>
<proteinExistence type="predicted"/>
<dbReference type="InterPro" id="IPR006522">
    <property type="entry name" value="Phage_virion_morphogenesis"/>
</dbReference>
<evidence type="ECO:0000313" key="2">
    <source>
        <dbReference type="Proteomes" id="UP001252613"/>
    </source>
</evidence>